<proteinExistence type="predicted"/>
<evidence type="ECO:0000313" key="3">
    <source>
        <dbReference type="Proteomes" id="UP000243820"/>
    </source>
</evidence>
<evidence type="ECO:0008006" key="4">
    <source>
        <dbReference type="Google" id="ProtNLM"/>
    </source>
</evidence>
<keyword evidence="1" id="KW-0812">Transmembrane</keyword>
<evidence type="ECO:0000256" key="1">
    <source>
        <dbReference type="SAM" id="Phobius"/>
    </source>
</evidence>
<comment type="caution">
    <text evidence="2">The sequence shown here is derived from an EMBL/GenBank/DDBJ whole genome shotgun (WGS) entry which is preliminary data.</text>
</comment>
<feature type="transmembrane region" description="Helical" evidence="1">
    <location>
        <begin position="12"/>
        <end position="32"/>
    </location>
</feature>
<reference evidence="2 3" key="1">
    <citation type="journal article" date="2017" name="BMC Genomics">
        <title>Genomic analysis of methanogenic archaea reveals a shift towards energy conservation.</title>
        <authorList>
            <person name="Gilmore S.P."/>
            <person name="Henske J.K."/>
            <person name="Sexton J.A."/>
            <person name="Solomon K.V."/>
            <person name="Seppala S."/>
            <person name="Yoo J.I."/>
            <person name="Huyett L.M."/>
            <person name="Pressman A."/>
            <person name="Cogan J.Z."/>
            <person name="Kivenson V."/>
            <person name="Peng X."/>
            <person name="Tan Y."/>
            <person name="Valentine D.L."/>
            <person name="O'Malley M.A."/>
        </authorList>
    </citation>
    <scope>NUCLEOTIDE SEQUENCE [LARGE SCALE GENOMIC DNA]</scope>
    <source>
        <strain evidence="2 3">XII</strain>
    </source>
</reference>
<organism evidence="2 3">
    <name type="scientific">Methanocorpusculum parvum</name>
    <dbReference type="NCBI Taxonomy" id="2193"/>
    <lineage>
        <taxon>Archaea</taxon>
        <taxon>Methanobacteriati</taxon>
        <taxon>Methanobacteriota</taxon>
        <taxon>Stenosarchaea group</taxon>
        <taxon>Methanomicrobia</taxon>
        <taxon>Methanomicrobiales</taxon>
        <taxon>Methanocorpusculaceae</taxon>
        <taxon>Methanocorpusculum</taxon>
    </lineage>
</organism>
<keyword evidence="1" id="KW-1133">Transmembrane helix</keyword>
<name>A0AAX0Q7F2_9EURY</name>
<keyword evidence="1" id="KW-0472">Membrane</keyword>
<accession>A0AAX0Q7F2</accession>
<evidence type="ECO:0000313" key="2">
    <source>
        <dbReference type="EMBL" id="PAV09089.1"/>
    </source>
</evidence>
<dbReference type="AlphaFoldDB" id="A0AAX0Q7F2"/>
<protein>
    <recommendedName>
        <fullName evidence="4">Preprotein translocase subunit YajC</fullName>
    </recommendedName>
</protein>
<sequence>MTEISGFTPDGWLLFIGLILLCFIIIILSAGLERRLRRAKKEKEQAKGGESQPAFVEGQVYQMEDGSLAKYAGNGKFLKIKRD</sequence>
<dbReference type="EMBL" id="LMVO01000023">
    <property type="protein sequence ID" value="PAV09089.1"/>
    <property type="molecule type" value="Genomic_DNA"/>
</dbReference>
<dbReference type="Proteomes" id="UP000243820">
    <property type="component" value="Unassembled WGS sequence"/>
</dbReference>
<keyword evidence="3" id="KW-1185">Reference proteome</keyword>
<gene>
    <name evidence="2" type="ORF">ASJ83_01610</name>
</gene>
<dbReference type="RefSeq" id="WP_095642258.1">
    <property type="nucleotide sequence ID" value="NZ_LMVO01000023.1"/>
</dbReference>